<dbReference type="EMBL" id="LAZR01017202">
    <property type="protein sequence ID" value="KKM01420.1"/>
    <property type="molecule type" value="Genomic_DNA"/>
</dbReference>
<dbReference type="AlphaFoldDB" id="A0A0F9GRJ7"/>
<evidence type="ECO:0000313" key="2">
    <source>
        <dbReference type="EMBL" id="KKM01420.1"/>
    </source>
</evidence>
<comment type="caution">
    <text evidence="2">The sequence shown here is derived from an EMBL/GenBank/DDBJ whole genome shotgun (WGS) entry which is preliminary data.</text>
</comment>
<protein>
    <submittedName>
        <fullName evidence="2">Uncharacterized protein</fullName>
    </submittedName>
</protein>
<sequence length="21" mass="2524">MEKLTVRPSEVATWKNNNYQD</sequence>
<evidence type="ECO:0000256" key="1">
    <source>
        <dbReference type="SAM" id="MobiDB-lite"/>
    </source>
</evidence>
<accession>A0A0F9GRJ7</accession>
<organism evidence="2">
    <name type="scientific">marine sediment metagenome</name>
    <dbReference type="NCBI Taxonomy" id="412755"/>
    <lineage>
        <taxon>unclassified sequences</taxon>
        <taxon>metagenomes</taxon>
        <taxon>ecological metagenomes</taxon>
    </lineage>
</organism>
<feature type="non-terminal residue" evidence="2">
    <location>
        <position position="21"/>
    </location>
</feature>
<gene>
    <name evidence="2" type="ORF">LCGC14_1794670</name>
</gene>
<feature type="region of interest" description="Disordered" evidence="1">
    <location>
        <begin position="1"/>
        <end position="21"/>
    </location>
</feature>
<reference evidence="2" key="1">
    <citation type="journal article" date="2015" name="Nature">
        <title>Complex archaea that bridge the gap between prokaryotes and eukaryotes.</title>
        <authorList>
            <person name="Spang A."/>
            <person name="Saw J.H."/>
            <person name="Jorgensen S.L."/>
            <person name="Zaremba-Niedzwiedzka K."/>
            <person name="Martijn J."/>
            <person name="Lind A.E."/>
            <person name="van Eijk R."/>
            <person name="Schleper C."/>
            <person name="Guy L."/>
            <person name="Ettema T.J."/>
        </authorList>
    </citation>
    <scope>NUCLEOTIDE SEQUENCE</scope>
</reference>
<name>A0A0F9GRJ7_9ZZZZ</name>
<proteinExistence type="predicted"/>